<feature type="domain" description="DSBA-like thioredoxin" evidence="1">
    <location>
        <begin position="3"/>
        <end position="205"/>
    </location>
</feature>
<dbReference type="RefSeq" id="WP_151692488.1">
    <property type="nucleotide sequence ID" value="NZ_BMGX01000002.1"/>
</dbReference>
<dbReference type="InterPro" id="IPR036249">
    <property type="entry name" value="Thioredoxin-like_sf"/>
</dbReference>
<dbReference type="CDD" id="cd03024">
    <property type="entry name" value="DsbA_FrnE"/>
    <property type="match status" value="1"/>
</dbReference>
<dbReference type="PANTHER" id="PTHR13887">
    <property type="entry name" value="GLUTATHIONE S-TRANSFERASE KAPPA"/>
    <property type="match status" value="1"/>
</dbReference>
<dbReference type="SUPFAM" id="SSF52833">
    <property type="entry name" value="Thioredoxin-like"/>
    <property type="match status" value="1"/>
</dbReference>
<keyword evidence="3" id="KW-1185">Reference proteome</keyword>
<reference evidence="2 3" key="1">
    <citation type="submission" date="2019-10" db="EMBL/GenBank/DDBJ databases">
        <title>Genome sequence of Phaeocystidibacter marisrubri JCM30614 (type strain).</title>
        <authorList>
            <person name="Bowman J.P."/>
        </authorList>
    </citation>
    <scope>NUCLEOTIDE SEQUENCE [LARGE SCALE GENOMIC DNA]</scope>
    <source>
        <strain evidence="2 3">JCM 30614</strain>
    </source>
</reference>
<protein>
    <submittedName>
        <fullName evidence="2">DsbA family oxidoreductase</fullName>
    </submittedName>
</protein>
<accession>A0A6L3ZKW4</accession>
<evidence type="ECO:0000259" key="1">
    <source>
        <dbReference type="Pfam" id="PF01323"/>
    </source>
</evidence>
<comment type="caution">
    <text evidence="2">The sequence shown here is derived from an EMBL/GenBank/DDBJ whole genome shotgun (WGS) entry which is preliminary data.</text>
</comment>
<evidence type="ECO:0000313" key="2">
    <source>
        <dbReference type="EMBL" id="KAB2817800.1"/>
    </source>
</evidence>
<dbReference type="Pfam" id="PF01323">
    <property type="entry name" value="DSBA"/>
    <property type="match status" value="1"/>
</dbReference>
<dbReference type="InterPro" id="IPR001853">
    <property type="entry name" value="DSBA-like_thioredoxin_dom"/>
</dbReference>
<proteinExistence type="predicted"/>
<organism evidence="2 3">
    <name type="scientific">Phaeocystidibacter marisrubri</name>
    <dbReference type="NCBI Taxonomy" id="1577780"/>
    <lineage>
        <taxon>Bacteria</taxon>
        <taxon>Pseudomonadati</taxon>
        <taxon>Bacteroidota</taxon>
        <taxon>Flavobacteriia</taxon>
        <taxon>Flavobacteriales</taxon>
        <taxon>Phaeocystidibacteraceae</taxon>
        <taxon>Phaeocystidibacter</taxon>
    </lineage>
</organism>
<name>A0A6L3ZKW4_9FLAO</name>
<sequence length="231" mass="25990">MKIEVWSDVVCPFCYIGKVRLENALKEIDPNLVDLIEWKSFQLDPNAEMHAGKPLNQYLSESKGISMEEAAKLSDYVSEKGLEDDIHFQFDKAIVANTKKAHLLLHLAKDSGNQNRLKERLMRAYFLEGKDLNREEVLLELAEEVGLDAAKSKEALQSEELAYDFKSDIQEAGQLGVRGVPFFVFNRKFAVSGAQPMETFRGAVQKAMEESNIEIVNQQDGDACSVDDPNC</sequence>
<dbReference type="AlphaFoldDB" id="A0A6L3ZKW4"/>
<dbReference type="PANTHER" id="PTHR13887:SF41">
    <property type="entry name" value="THIOREDOXIN SUPERFAMILY PROTEIN"/>
    <property type="match status" value="1"/>
</dbReference>
<dbReference type="EMBL" id="WBVQ01000001">
    <property type="protein sequence ID" value="KAB2817800.1"/>
    <property type="molecule type" value="Genomic_DNA"/>
</dbReference>
<dbReference type="Gene3D" id="3.40.30.10">
    <property type="entry name" value="Glutaredoxin"/>
    <property type="match status" value="1"/>
</dbReference>
<dbReference type="OrthoDB" id="9799122at2"/>
<dbReference type="GO" id="GO:0016491">
    <property type="term" value="F:oxidoreductase activity"/>
    <property type="evidence" value="ECO:0007669"/>
    <property type="project" value="InterPro"/>
</dbReference>
<dbReference type="Proteomes" id="UP000484164">
    <property type="component" value="Unassembled WGS sequence"/>
</dbReference>
<evidence type="ECO:0000313" key="3">
    <source>
        <dbReference type="Proteomes" id="UP000484164"/>
    </source>
</evidence>
<gene>
    <name evidence="2" type="ORF">F8C82_05185</name>
</gene>